<dbReference type="RefSeq" id="WP_268753212.1">
    <property type="nucleotide sequence ID" value="NZ_FRFE01000028.1"/>
</dbReference>
<dbReference type="EMBL" id="FRFE01000028">
    <property type="protein sequence ID" value="SHO51754.1"/>
    <property type="molecule type" value="Genomic_DNA"/>
</dbReference>
<name>A0A1M7YGI5_9BACT</name>
<gene>
    <name evidence="1" type="ORF">SAMN02745220_04210</name>
</gene>
<dbReference type="AlphaFoldDB" id="A0A1M7YGI5"/>
<keyword evidence="2" id="KW-1185">Reference proteome</keyword>
<proteinExistence type="predicted"/>
<protein>
    <submittedName>
        <fullName evidence="1">Uncharacterized protein</fullName>
    </submittedName>
</protein>
<dbReference type="Proteomes" id="UP000184603">
    <property type="component" value="Unassembled WGS sequence"/>
</dbReference>
<reference evidence="1 2" key="1">
    <citation type="submission" date="2016-12" db="EMBL/GenBank/DDBJ databases">
        <authorList>
            <person name="Song W.-J."/>
            <person name="Kurnit D.M."/>
        </authorList>
    </citation>
    <scope>NUCLEOTIDE SEQUENCE [LARGE SCALE GENOMIC DNA]</scope>
    <source>
        <strain evidence="1 2">DSM 18488</strain>
    </source>
</reference>
<evidence type="ECO:0000313" key="2">
    <source>
        <dbReference type="Proteomes" id="UP000184603"/>
    </source>
</evidence>
<sequence length="40" mass="4721">MGLQQKTEDIGIDKDRLADNLRRNRPLHVDHSLMPFYTLI</sequence>
<accession>A0A1M7YGI5</accession>
<organism evidence="1 2">
    <name type="scientific">Desulfopila aestuarii DSM 18488</name>
    <dbReference type="NCBI Taxonomy" id="1121416"/>
    <lineage>
        <taxon>Bacteria</taxon>
        <taxon>Pseudomonadati</taxon>
        <taxon>Thermodesulfobacteriota</taxon>
        <taxon>Desulfobulbia</taxon>
        <taxon>Desulfobulbales</taxon>
        <taxon>Desulfocapsaceae</taxon>
        <taxon>Desulfopila</taxon>
    </lineage>
</organism>
<evidence type="ECO:0000313" key="1">
    <source>
        <dbReference type="EMBL" id="SHO51754.1"/>
    </source>
</evidence>